<feature type="region of interest" description="Disordered" evidence="2">
    <location>
        <begin position="1"/>
        <end position="58"/>
    </location>
</feature>
<feature type="compositionally biased region" description="Polar residues" evidence="2">
    <location>
        <begin position="19"/>
        <end position="32"/>
    </location>
</feature>
<evidence type="ECO:0000313" key="3">
    <source>
        <dbReference type="EMBL" id="EUC42108.1"/>
    </source>
</evidence>
<protein>
    <recommendedName>
        <fullName evidence="5">BZIP domain-containing protein</fullName>
    </recommendedName>
</protein>
<dbReference type="OrthoDB" id="10261951at2759"/>
<feature type="compositionally biased region" description="Basic and acidic residues" evidence="2">
    <location>
        <begin position="33"/>
        <end position="50"/>
    </location>
</feature>
<feature type="compositionally biased region" description="Polar residues" evidence="2">
    <location>
        <begin position="143"/>
        <end position="165"/>
    </location>
</feature>
<keyword evidence="1" id="KW-0175">Coiled coil</keyword>
<name>W6YX57_COCMI</name>
<dbReference type="RefSeq" id="XP_007691396.1">
    <property type="nucleotide sequence ID" value="XM_007693206.1"/>
</dbReference>
<feature type="region of interest" description="Disordered" evidence="2">
    <location>
        <begin position="143"/>
        <end position="168"/>
    </location>
</feature>
<accession>W6YX57</accession>
<proteinExistence type="predicted"/>
<dbReference type="PANTHER" id="PTHR37012">
    <property type="entry name" value="B-ZIP TRANSCRIPTION FACTOR (EUROFUNG)-RELATED"/>
    <property type="match status" value="1"/>
</dbReference>
<dbReference type="PANTHER" id="PTHR37012:SF2">
    <property type="entry name" value="BZIP DOMAIN-CONTAINING PROTEIN-RELATED"/>
    <property type="match status" value="1"/>
</dbReference>
<dbReference type="Proteomes" id="UP000054032">
    <property type="component" value="Unassembled WGS sequence"/>
</dbReference>
<dbReference type="KEGG" id="bor:COCMIDRAFT_104424"/>
<organism evidence="3 4">
    <name type="scientific">Bipolaris oryzae ATCC 44560</name>
    <dbReference type="NCBI Taxonomy" id="930090"/>
    <lineage>
        <taxon>Eukaryota</taxon>
        <taxon>Fungi</taxon>
        <taxon>Dikarya</taxon>
        <taxon>Ascomycota</taxon>
        <taxon>Pezizomycotina</taxon>
        <taxon>Dothideomycetes</taxon>
        <taxon>Pleosporomycetidae</taxon>
        <taxon>Pleosporales</taxon>
        <taxon>Pleosporineae</taxon>
        <taxon>Pleosporaceae</taxon>
        <taxon>Bipolaris</taxon>
    </lineage>
</organism>
<keyword evidence="4" id="KW-1185">Reference proteome</keyword>
<feature type="compositionally biased region" description="Polar residues" evidence="2">
    <location>
        <begin position="1"/>
        <end position="11"/>
    </location>
</feature>
<reference evidence="3 4" key="1">
    <citation type="journal article" date="2013" name="PLoS Genet.">
        <title>Comparative genome structure, secondary metabolite, and effector coding capacity across Cochliobolus pathogens.</title>
        <authorList>
            <person name="Condon B.J."/>
            <person name="Leng Y."/>
            <person name="Wu D."/>
            <person name="Bushley K.E."/>
            <person name="Ohm R.A."/>
            <person name="Otillar R."/>
            <person name="Martin J."/>
            <person name="Schackwitz W."/>
            <person name="Grimwood J."/>
            <person name="MohdZainudin N."/>
            <person name="Xue C."/>
            <person name="Wang R."/>
            <person name="Manning V.A."/>
            <person name="Dhillon B."/>
            <person name="Tu Z.J."/>
            <person name="Steffenson B.J."/>
            <person name="Salamov A."/>
            <person name="Sun H."/>
            <person name="Lowry S."/>
            <person name="LaButti K."/>
            <person name="Han J."/>
            <person name="Copeland A."/>
            <person name="Lindquist E."/>
            <person name="Barry K."/>
            <person name="Schmutz J."/>
            <person name="Baker S.E."/>
            <person name="Ciuffetti L.M."/>
            <person name="Grigoriev I.V."/>
            <person name="Zhong S."/>
            <person name="Turgeon B.G."/>
        </authorList>
    </citation>
    <scope>NUCLEOTIDE SEQUENCE [LARGE SCALE GENOMIC DNA]</scope>
    <source>
        <strain evidence="3 4">ATCC 44560</strain>
    </source>
</reference>
<dbReference type="EMBL" id="KI964073">
    <property type="protein sequence ID" value="EUC42108.1"/>
    <property type="molecule type" value="Genomic_DNA"/>
</dbReference>
<dbReference type="eggNOG" id="ENOG502S1U7">
    <property type="taxonomic scope" value="Eukaryota"/>
</dbReference>
<sequence>MPPRTTRSNGVASKRDGNNIETSNIETSSGETSKNEGRSNRGRVSKETSMAKKRTQNRIAQQCLRERRAASNRHADRILDTMQTVTEPERLTMLLEAQANLTRENQRMEDALFRMRKKLLSLSNAAATAANDPIFEELLGRKLSSSNNSTPGEQQEDMPTTPTESPKQDQICLASLPQDARSVDNGDIQAFLEAPSVAEEQGASQLFTFDQDFQCQQEYGVQLQEDTEFFNALADNQQTSAYNFRTTPLPTSPSPWDICSFAPPENITIRRATDFSTKMSQAAMNCRARIQDTVMAAHLTTSQITQLVAVATVNLLSTCAGMQEFLYGTNSAVYMERVVYWRLAKTDRSLVPQPYRPTPLQSHFLENGFFPIIDFQPWPELRDQCLIIGDKIDANELSRDIVLNQVIEIPERNVAVHIWQQFQHLHGGAQFNLSTAEPQVPRSANDEGWVFFEINRVNRDFPSWAADPVEEALSRQLLRRIEEFCTGNDLSWFLGAVQNQHLGASTHIESPLVALDSRFRPIKTDMGQRLAATGRWKLSKEFKAKYPQLDCSAGKQASTPPEMDALLTDLAV</sequence>
<dbReference type="HOGENOM" id="CLU_041813_0_0_1"/>
<evidence type="ECO:0000256" key="2">
    <source>
        <dbReference type="SAM" id="MobiDB-lite"/>
    </source>
</evidence>
<dbReference type="CDD" id="cd14688">
    <property type="entry name" value="bZIP_YAP"/>
    <property type="match status" value="1"/>
</dbReference>
<evidence type="ECO:0008006" key="5">
    <source>
        <dbReference type="Google" id="ProtNLM"/>
    </source>
</evidence>
<evidence type="ECO:0000256" key="1">
    <source>
        <dbReference type="SAM" id="Coils"/>
    </source>
</evidence>
<dbReference type="AlphaFoldDB" id="W6YX57"/>
<gene>
    <name evidence="3" type="ORF">COCMIDRAFT_104424</name>
</gene>
<feature type="coiled-coil region" evidence="1">
    <location>
        <begin position="91"/>
        <end position="118"/>
    </location>
</feature>
<dbReference type="GeneID" id="19118499"/>
<evidence type="ECO:0000313" key="4">
    <source>
        <dbReference type="Proteomes" id="UP000054032"/>
    </source>
</evidence>
<dbReference type="STRING" id="930090.W6YX57"/>